<dbReference type="Gene3D" id="3.30.980.10">
    <property type="entry name" value="Threonyl-trna Synthetase, Chain A, domain 2"/>
    <property type="match status" value="1"/>
</dbReference>
<sequence length="213" mass="22728">MTDRLYLTDRALRADIHVLDCAPQDDGRYAVRLSATPFHPQGGGQPSDTGRIGDVEVLRVVSESEGIIHYTAAPVVPGPAVATVDAEPRQLHARLHSAGHVIGQVMAELGWKLTKAHHWPGEARVVGVAAAADGAAQELVPAELERRCNDLLAQDLPCVMAMENGLRQIGFGELPAYPCGGTHVAALGEIGQIRIESVRVKKGEALVRYDVVA</sequence>
<keyword evidence="3" id="KW-0862">Zinc</keyword>
<name>A0A225SXN4_9BURK</name>
<accession>A0A225SXN4</accession>
<gene>
    <name evidence="5" type="ORF">CEJ45_02345</name>
</gene>
<dbReference type="EMBL" id="NJGV01000002">
    <property type="protein sequence ID" value="OWY36076.1"/>
    <property type="molecule type" value="Genomic_DNA"/>
</dbReference>
<dbReference type="AlphaFoldDB" id="A0A225SXN4"/>
<dbReference type="SUPFAM" id="SSF55186">
    <property type="entry name" value="ThrRS/AlaRS common domain"/>
    <property type="match status" value="1"/>
</dbReference>
<dbReference type="GO" id="GO:0004812">
    <property type="term" value="F:aminoacyl-tRNA ligase activity"/>
    <property type="evidence" value="ECO:0007669"/>
    <property type="project" value="InterPro"/>
</dbReference>
<evidence type="ECO:0000256" key="2">
    <source>
        <dbReference type="ARBA" id="ARBA00022723"/>
    </source>
</evidence>
<protein>
    <recommendedName>
        <fullName evidence="4">Threonyl/alanyl tRNA synthetase SAD domain-containing protein</fullName>
    </recommendedName>
</protein>
<feature type="domain" description="Threonyl/alanyl tRNA synthetase SAD" evidence="4">
    <location>
        <begin position="169"/>
        <end position="199"/>
    </location>
</feature>
<evidence type="ECO:0000256" key="3">
    <source>
        <dbReference type="ARBA" id="ARBA00022833"/>
    </source>
</evidence>
<dbReference type="Pfam" id="PF07973">
    <property type="entry name" value="tRNA_SAD"/>
    <property type="match status" value="1"/>
</dbReference>
<proteinExistence type="predicted"/>
<comment type="cofactor">
    <cofactor evidence="1">
        <name>Zn(2+)</name>
        <dbReference type="ChEBI" id="CHEBI:29105"/>
    </cofactor>
</comment>
<dbReference type="Gene3D" id="2.40.30.130">
    <property type="match status" value="1"/>
</dbReference>
<dbReference type="InterPro" id="IPR018163">
    <property type="entry name" value="Thr/Ala-tRNA-synth_IIc_edit"/>
</dbReference>
<reference evidence="5 6" key="1">
    <citation type="journal article" date="2010" name="Int. J. Syst. Evol. Microbiol.">
        <title>Reclassification of Herbaspirillum putei as a later heterotypic synonym of Herbaspirillum huttiense, with the description of H. huttiense subsp. huttiense subsp. nov. and H. huttiense subsp. putei subsp. nov., comb. nov., and description of Herbaspirillum aquaticum sp. nov.</title>
        <authorList>
            <person name="Dobritsa A.P."/>
            <person name="Reddy M.C."/>
            <person name="Samadpour M."/>
        </authorList>
    </citation>
    <scope>NUCLEOTIDE SEQUENCE [LARGE SCALE GENOMIC DNA]</scope>
    <source>
        <strain evidence="5 6">IEH 4430</strain>
    </source>
</reference>
<dbReference type="PANTHER" id="PTHR43462">
    <property type="entry name" value="ALANYL-TRNA EDITING PROTEIN"/>
    <property type="match status" value="1"/>
</dbReference>
<evidence type="ECO:0000313" key="6">
    <source>
        <dbReference type="Proteomes" id="UP000214747"/>
    </source>
</evidence>
<evidence type="ECO:0000313" key="5">
    <source>
        <dbReference type="EMBL" id="OWY36076.1"/>
    </source>
</evidence>
<dbReference type="InterPro" id="IPR009000">
    <property type="entry name" value="Transl_B-barrel_sf"/>
</dbReference>
<keyword evidence="2" id="KW-0479">Metal-binding</keyword>
<organism evidence="5 6">
    <name type="scientific">Herbaspirillum aquaticum</name>
    <dbReference type="NCBI Taxonomy" id="568783"/>
    <lineage>
        <taxon>Bacteria</taxon>
        <taxon>Pseudomonadati</taxon>
        <taxon>Pseudomonadota</taxon>
        <taxon>Betaproteobacteria</taxon>
        <taxon>Burkholderiales</taxon>
        <taxon>Oxalobacteraceae</taxon>
        <taxon>Herbaspirillum</taxon>
    </lineage>
</organism>
<dbReference type="GO" id="GO:0005524">
    <property type="term" value="F:ATP binding"/>
    <property type="evidence" value="ECO:0007669"/>
    <property type="project" value="InterPro"/>
</dbReference>
<keyword evidence="6" id="KW-1185">Reference proteome</keyword>
<comment type="caution">
    <text evidence="5">The sequence shown here is derived from an EMBL/GenBank/DDBJ whole genome shotgun (WGS) entry which is preliminary data.</text>
</comment>
<dbReference type="InterPro" id="IPR012947">
    <property type="entry name" value="tRNA_SAD"/>
</dbReference>
<dbReference type="SUPFAM" id="SSF50447">
    <property type="entry name" value="Translation proteins"/>
    <property type="match status" value="1"/>
</dbReference>
<dbReference type="PANTHER" id="PTHR43462:SF2">
    <property type="entry name" value="THREONYL AND ALANYL TRNA SYNTHETASE SECOND ADDITIONAL DOMAIN-CONTAINING PROTEIN"/>
    <property type="match status" value="1"/>
</dbReference>
<evidence type="ECO:0000259" key="4">
    <source>
        <dbReference type="Pfam" id="PF07973"/>
    </source>
</evidence>
<dbReference type="InterPro" id="IPR051335">
    <property type="entry name" value="Alanyl-tRNA_Editing_Enzymes"/>
</dbReference>
<dbReference type="RefSeq" id="WP_088753641.1">
    <property type="nucleotide sequence ID" value="NZ_NJGV01000002.1"/>
</dbReference>
<evidence type="ECO:0000256" key="1">
    <source>
        <dbReference type="ARBA" id="ARBA00001947"/>
    </source>
</evidence>
<dbReference type="Proteomes" id="UP000214747">
    <property type="component" value="Unassembled WGS sequence"/>
</dbReference>
<dbReference type="GO" id="GO:0046872">
    <property type="term" value="F:metal ion binding"/>
    <property type="evidence" value="ECO:0007669"/>
    <property type="project" value="UniProtKB-KW"/>
</dbReference>
<dbReference type="GO" id="GO:0043039">
    <property type="term" value="P:tRNA aminoacylation"/>
    <property type="evidence" value="ECO:0007669"/>
    <property type="project" value="InterPro"/>
</dbReference>